<sequence length="92" mass="10869">MLVQLCWLVVTVILFTQYETICGDNNIMPNYVKKALKEKTAPQAFMRREKTKTIHNLEMKDLFNKVKEITRTLNLNALRNGYKVDYKFRILG</sequence>
<gene>
    <name evidence="2" type="ORF">HF086_016409</name>
</gene>
<dbReference type="Proteomes" id="UP000814243">
    <property type="component" value="Unassembled WGS sequence"/>
</dbReference>
<comment type="caution">
    <text evidence="2">The sequence shown here is derived from an EMBL/GenBank/DDBJ whole genome shotgun (WGS) entry which is preliminary data.</text>
</comment>
<name>A0A922MZ69_SPOEX</name>
<organism evidence="2 3">
    <name type="scientific">Spodoptera exigua</name>
    <name type="common">Beet armyworm</name>
    <name type="synonym">Noctua fulgens</name>
    <dbReference type="NCBI Taxonomy" id="7107"/>
    <lineage>
        <taxon>Eukaryota</taxon>
        <taxon>Metazoa</taxon>
        <taxon>Ecdysozoa</taxon>
        <taxon>Arthropoda</taxon>
        <taxon>Hexapoda</taxon>
        <taxon>Insecta</taxon>
        <taxon>Pterygota</taxon>
        <taxon>Neoptera</taxon>
        <taxon>Endopterygota</taxon>
        <taxon>Lepidoptera</taxon>
        <taxon>Glossata</taxon>
        <taxon>Ditrysia</taxon>
        <taxon>Noctuoidea</taxon>
        <taxon>Noctuidae</taxon>
        <taxon>Amphipyrinae</taxon>
        <taxon>Spodoptera</taxon>
    </lineage>
</organism>
<proteinExistence type="predicted"/>
<accession>A0A922MZ69</accession>
<protein>
    <submittedName>
        <fullName evidence="2">Uncharacterized protein</fullName>
    </submittedName>
</protein>
<evidence type="ECO:0000256" key="1">
    <source>
        <dbReference type="SAM" id="SignalP"/>
    </source>
</evidence>
<dbReference type="EMBL" id="JACEFF010000046">
    <property type="protein sequence ID" value="KAH9645381.1"/>
    <property type="molecule type" value="Genomic_DNA"/>
</dbReference>
<feature type="signal peptide" evidence="1">
    <location>
        <begin position="1"/>
        <end position="23"/>
    </location>
</feature>
<feature type="chain" id="PRO_5038093035" evidence="1">
    <location>
        <begin position="24"/>
        <end position="92"/>
    </location>
</feature>
<reference evidence="2" key="1">
    <citation type="journal article" date="2021" name="G3 (Bethesda)">
        <title>Genome and transcriptome analysis of the beet armyworm Spodoptera exigua reveals targets for pest control. .</title>
        <authorList>
            <person name="Simon S."/>
            <person name="Breeschoten T."/>
            <person name="Jansen H.J."/>
            <person name="Dirks R.P."/>
            <person name="Schranz M.E."/>
            <person name="Ros V.I.D."/>
        </authorList>
    </citation>
    <scope>NUCLEOTIDE SEQUENCE</scope>
    <source>
        <strain evidence="2">TB_SE_WUR_2020</strain>
    </source>
</reference>
<evidence type="ECO:0000313" key="3">
    <source>
        <dbReference type="Proteomes" id="UP000814243"/>
    </source>
</evidence>
<evidence type="ECO:0000313" key="2">
    <source>
        <dbReference type="EMBL" id="KAH9645381.1"/>
    </source>
</evidence>
<keyword evidence="1" id="KW-0732">Signal</keyword>
<dbReference type="AlphaFoldDB" id="A0A922MZ69"/>